<accession>A0ABU5G4X9</accession>
<name>A0ABU5G4X9_9ACTO</name>
<dbReference type="EC" id="4.2.1.-" evidence="3"/>
<evidence type="ECO:0000313" key="5">
    <source>
        <dbReference type="Proteomes" id="UP001275049"/>
    </source>
</evidence>
<keyword evidence="5" id="KW-1185">Reference proteome</keyword>
<dbReference type="InterPro" id="IPR038021">
    <property type="entry name" value="Putative_hydro-lyase"/>
</dbReference>
<dbReference type="Pfam" id="PF07286">
    <property type="entry name" value="D-Glu_cyclase"/>
    <property type="match status" value="1"/>
</dbReference>
<dbReference type="NCBIfam" id="NF003969">
    <property type="entry name" value="PRK05463.1"/>
    <property type="match status" value="1"/>
</dbReference>
<dbReference type="Gene3D" id="3.40.1640.10">
    <property type="entry name" value="PSTPO5379-like"/>
    <property type="match status" value="1"/>
</dbReference>
<dbReference type="Gene3D" id="3.30.2040.10">
    <property type="entry name" value="PSTPO5379-like domain"/>
    <property type="match status" value="1"/>
</dbReference>
<dbReference type="EMBL" id="JAWNGA010000002">
    <property type="protein sequence ID" value="MDY5132426.1"/>
    <property type="molecule type" value="Genomic_DNA"/>
</dbReference>
<protein>
    <recommendedName>
        <fullName evidence="3">Putative hydro-lyase R6G86_01530</fullName>
        <ecNumber evidence="3">4.2.1.-</ecNumber>
    </recommendedName>
</protein>
<evidence type="ECO:0000256" key="3">
    <source>
        <dbReference type="HAMAP-Rule" id="MF_01830"/>
    </source>
</evidence>
<sequence>MALPDALTRVSTDNDEQLHNVIETQEKRKYMLLYATGDLLKAGQQARENARTGIVSTNTSGVAEGLVQANMICVPREWAYDVLLYAQRNPKPVPLLDVIEDGGYESILAKGSDVRTDIPKYRVWKNGELVDEPTDVLNAWRDDMVTFLIGCSFTFEAGLTAAQIEIRHQTAGRNVPMYRTNIQCAPAGRLKGEMVVSMRPIPAARVADAVEISGRYPAVHGAPVHIGDPAALGIKDIYAPDYGDAPVQIRDGEIPVFWACGVTPQAAVVASQLPYAITHAPGCMFVSDVLNESYAV</sequence>
<dbReference type="SUPFAM" id="SSF160920">
    <property type="entry name" value="PSTPO5379-like"/>
    <property type="match status" value="1"/>
</dbReference>
<comment type="similarity">
    <text evidence="1 3">Belongs to the D-glutamate cyclase family.</text>
</comment>
<gene>
    <name evidence="4" type="ORF">R6G86_01530</name>
</gene>
<evidence type="ECO:0000256" key="1">
    <source>
        <dbReference type="ARBA" id="ARBA00007896"/>
    </source>
</evidence>
<keyword evidence="2 3" id="KW-0456">Lyase</keyword>
<dbReference type="Proteomes" id="UP001275049">
    <property type="component" value="Unassembled WGS sequence"/>
</dbReference>
<evidence type="ECO:0000256" key="2">
    <source>
        <dbReference type="ARBA" id="ARBA00023239"/>
    </source>
</evidence>
<dbReference type="PANTHER" id="PTHR32022">
    <property type="entry name" value="D-GLUTAMATE CYCLASE, MITOCHONDRIAL"/>
    <property type="match status" value="1"/>
</dbReference>
<proteinExistence type="inferred from homology"/>
<dbReference type="PIRSF" id="PIRSF029755">
    <property type="entry name" value="UCP029755"/>
    <property type="match status" value="1"/>
</dbReference>
<comment type="caution">
    <text evidence="4">The sequence shown here is derived from an EMBL/GenBank/DDBJ whole genome shotgun (WGS) entry which is preliminary data.</text>
</comment>
<dbReference type="InterPro" id="IPR009906">
    <property type="entry name" value="D-Glu_cyclase"/>
</dbReference>
<dbReference type="InterPro" id="IPR016938">
    <property type="entry name" value="UPF0317"/>
</dbReference>
<organism evidence="4 5">
    <name type="scientific">Actinotignum urinale</name>
    <dbReference type="NCBI Taxonomy" id="190146"/>
    <lineage>
        <taxon>Bacteria</taxon>
        <taxon>Bacillati</taxon>
        <taxon>Actinomycetota</taxon>
        <taxon>Actinomycetes</taxon>
        <taxon>Actinomycetales</taxon>
        <taxon>Actinomycetaceae</taxon>
        <taxon>Actinotignum</taxon>
    </lineage>
</organism>
<dbReference type="PANTHER" id="PTHR32022:SF10">
    <property type="entry name" value="D-GLUTAMATE CYCLASE, MITOCHONDRIAL"/>
    <property type="match status" value="1"/>
</dbReference>
<dbReference type="HAMAP" id="MF_01830">
    <property type="entry name" value="Hydro_lyase"/>
    <property type="match status" value="1"/>
</dbReference>
<dbReference type="RefSeq" id="WP_245855164.1">
    <property type="nucleotide sequence ID" value="NZ_CP126967.1"/>
</dbReference>
<reference evidence="4 5" key="1">
    <citation type="submission" date="2023-10" db="EMBL/GenBank/DDBJ databases">
        <title>Whole Genome based description of the genera Actinobaculum and Actinotignum reveals a complex phylogenetic relationship within the species included in the genus Actinotignum.</title>
        <authorList>
            <person name="Jensen C.S."/>
            <person name="Dargis R."/>
            <person name="Kemp M."/>
            <person name="Christensen J.J."/>
        </authorList>
    </citation>
    <scope>NUCLEOTIDE SEQUENCE [LARGE SCALE GENOMIC DNA]</scope>
    <source>
        <strain evidence="4 5">SLA_B974</strain>
    </source>
</reference>
<evidence type="ECO:0000313" key="4">
    <source>
        <dbReference type="EMBL" id="MDY5132426.1"/>
    </source>
</evidence>